<dbReference type="AlphaFoldDB" id="A0A4Z2EKU5"/>
<evidence type="ECO:0000313" key="2">
    <source>
        <dbReference type="EMBL" id="TNN29201.1"/>
    </source>
</evidence>
<dbReference type="Proteomes" id="UP000314294">
    <property type="component" value="Unassembled WGS sequence"/>
</dbReference>
<evidence type="ECO:0000256" key="1">
    <source>
        <dbReference type="SAM" id="MobiDB-lite"/>
    </source>
</evidence>
<feature type="compositionally biased region" description="Polar residues" evidence="1">
    <location>
        <begin position="38"/>
        <end position="52"/>
    </location>
</feature>
<feature type="compositionally biased region" description="Basic and acidic residues" evidence="1">
    <location>
        <begin position="7"/>
        <end position="21"/>
    </location>
</feature>
<feature type="region of interest" description="Disordered" evidence="1">
    <location>
        <begin position="1"/>
        <end position="88"/>
    </location>
</feature>
<dbReference type="EMBL" id="SRLO01005938">
    <property type="protein sequence ID" value="TNN29201.1"/>
    <property type="molecule type" value="Genomic_DNA"/>
</dbReference>
<keyword evidence="3" id="KW-1185">Reference proteome</keyword>
<name>A0A4Z2EKU5_9TELE</name>
<evidence type="ECO:0000313" key="3">
    <source>
        <dbReference type="Proteomes" id="UP000314294"/>
    </source>
</evidence>
<gene>
    <name evidence="2" type="ORF">EYF80_060650</name>
</gene>
<reference evidence="2 3" key="1">
    <citation type="submission" date="2019-03" db="EMBL/GenBank/DDBJ databases">
        <title>First draft genome of Liparis tanakae, snailfish: a comprehensive survey of snailfish specific genes.</title>
        <authorList>
            <person name="Kim W."/>
            <person name="Song I."/>
            <person name="Jeong J.-H."/>
            <person name="Kim D."/>
            <person name="Kim S."/>
            <person name="Ryu S."/>
            <person name="Song J.Y."/>
            <person name="Lee S.K."/>
        </authorList>
    </citation>
    <scope>NUCLEOTIDE SEQUENCE [LARGE SCALE GENOMIC DNA]</scope>
    <source>
        <tissue evidence="2">Muscle</tissue>
    </source>
</reference>
<organism evidence="2 3">
    <name type="scientific">Liparis tanakae</name>
    <name type="common">Tanaka's snailfish</name>
    <dbReference type="NCBI Taxonomy" id="230148"/>
    <lineage>
        <taxon>Eukaryota</taxon>
        <taxon>Metazoa</taxon>
        <taxon>Chordata</taxon>
        <taxon>Craniata</taxon>
        <taxon>Vertebrata</taxon>
        <taxon>Euteleostomi</taxon>
        <taxon>Actinopterygii</taxon>
        <taxon>Neopterygii</taxon>
        <taxon>Teleostei</taxon>
        <taxon>Neoteleostei</taxon>
        <taxon>Acanthomorphata</taxon>
        <taxon>Eupercaria</taxon>
        <taxon>Perciformes</taxon>
        <taxon>Cottioidei</taxon>
        <taxon>Cottales</taxon>
        <taxon>Liparidae</taxon>
        <taxon>Liparis</taxon>
    </lineage>
</organism>
<accession>A0A4Z2EKU5</accession>
<protein>
    <submittedName>
        <fullName evidence="2">Uncharacterized protein</fullName>
    </submittedName>
</protein>
<sequence>MEDEERGGERKRAGGTEEKKERREKRKGGREAHGLRRAQSSGGETVTVQQAGGETPVALKGPRCPRGAPLASGVPARRVRSASPCGEAPSRDRVEFCGHIKALALFSEPNKSLNRSRCRAARSAKALRNHGVHRLHGGRAPRNLKDTPMTTSLMWRWNRRAGETLVSALRPSETFQSEVFLPEVFLPDDDPIPVLAYRPM</sequence>
<proteinExistence type="predicted"/>
<comment type="caution">
    <text evidence="2">The sequence shown here is derived from an EMBL/GenBank/DDBJ whole genome shotgun (WGS) entry which is preliminary data.</text>
</comment>